<dbReference type="AlphaFoldDB" id="A0AA36DM32"/>
<dbReference type="Proteomes" id="UP001176961">
    <property type="component" value="Unassembled WGS sequence"/>
</dbReference>
<sequence length="57" mass="6843">MDHSAPEWGQECYEDQEDLEEEGAECGDTDMGLECRIDRQCRHHQNYVDRQCHHHRN</sequence>
<comment type="caution">
    <text evidence="2">The sequence shown here is derived from an EMBL/GenBank/DDBJ whole genome shotgun (WGS) entry which is preliminary data.</text>
</comment>
<accession>A0AA36DM32</accession>
<evidence type="ECO:0000256" key="1">
    <source>
        <dbReference type="SAM" id="MobiDB-lite"/>
    </source>
</evidence>
<keyword evidence="3" id="KW-1185">Reference proteome</keyword>
<proteinExistence type="predicted"/>
<feature type="region of interest" description="Disordered" evidence="1">
    <location>
        <begin position="1"/>
        <end position="25"/>
    </location>
</feature>
<gene>
    <name evidence="2" type="ORF">CYNAS_LOCUS465</name>
</gene>
<evidence type="ECO:0000313" key="2">
    <source>
        <dbReference type="EMBL" id="CAJ0588482.1"/>
    </source>
</evidence>
<evidence type="ECO:0000313" key="3">
    <source>
        <dbReference type="Proteomes" id="UP001176961"/>
    </source>
</evidence>
<protein>
    <submittedName>
        <fullName evidence="2">Uncharacterized protein</fullName>
    </submittedName>
</protein>
<name>A0AA36DM32_CYLNA</name>
<dbReference type="EMBL" id="CATQJL010000001">
    <property type="protein sequence ID" value="CAJ0588482.1"/>
    <property type="molecule type" value="Genomic_DNA"/>
</dbReference>
<feature type="non-terminal residue" evidence="2">
    <location>
        <position position="1"/>
    </location>
</feature>
<organism evidence="2 3">
    <name type="scientific">Cylicocyclus nassatus</name>
    <name type="common">Nematode worm</name>
    <dbReference type="NCBI Taxonomy" id="53992"/>
    <lineage>
        <taxon>Eukaryota</taxon>
        <taxon>Metazoa</taxon>
        <taxon>Ecdysozoa</taxon>
        <taxon>Nematoda</taxon>
        <taxon>Chromadorea</taxon>
        <taxon>Rhabditida</taxon>
        <taxon>Rhabditina</taxon>
        <taxon>Rhabditomorpha</taxon>
        <taxon>Strongyloidea</taxon>
        <taxon>Strongylidae</taxon>
        <taxon>Cylicocyclus</taxon>
    </lineage>
</organism>
<feature type="compositionally biased region" description="Acidic residues" evidence="1">
    <location>
        <begin position="12"/>
        <end position="25"/>
    </location>
</feature>
<reference evidence="2" key="1">
    <citation type="submission" date="2023-07" db="EMBL/GenBank/DDBJ databases">
        <authorList>
            <consortium name="CYATHOMIX"/>
        </authorList>
    </citation>
    <scope>NUCLEOTIDE SEQUENCE</scope>
    <source>
        <strain evidence="2">N/A</strain>
    </source>
</reference>